<accession>A0A843UF18</accession>
<feature type="compositionally biased region" description="Basic and acidic residues" evidence="1">
    <location>
        <begin position="53"/>
        <end position="71"/>
    </location>
</feature>
<evidence type="ECO:0000313" key="2">
    <source>
        <dbReference type="EMBL" id="MQL82148.1"/>
    </source>
</evidence>
<name>A0A843UF18_COLES</name>
<organism evidence="2 3">
    <name type="scientific">Colocasia esculenta</name>
    <name type="common">Wild taro</name>
    <name type="synonym">Arum esculentum</name>
    <dbReference type="NCBI Taxonomy" id="4460"/>
    <lineage>
        <taxon>Eukaryota</taxon>
        <taxon>Viridiplantae</taxon>
        <taxon>Streptophyta</taxon>
        <taxon>Embryophyta</taxon>
        <taxon>Tracheophyta</taxon>
        <taxon>Spermatophyta</taxon>
        <taxon>Magnoliopsida</taxon>
        <taxon>Liliopsida</taxon>
        <taxon>Araceae</taxon>
        <taxon>Aroideae</taxon>
        <taxon>Colocasieae</taxon>
        <taxon>Colocasia</taxon>
    </lineage>
</organism>
<keyword evidence="3" id="KW-1185">Reference proteome</keyword>
<dbReference type="EMBL" id="NMUH01000613">
    <property type="protein sequence ID" value="MQL82148.1"/>
    <property type="molecule type" value="Genomic_DNA"/>
</dbReference>
<feature type="region of interest" description="Disordered" evidence="1">
    <location>
        <begin position="48"/>
        <end position="71"/>
    </location>
</feature>
<gene>
    <name evidence="2" type="ORF">Taro_014620</name>
</gene>
<evidence type="ECO:0000256" key="1">
    <source>
        <dbReference type="SAM" id="MobiDB-lite"/>
    </source>
</evidence>
<dbReference type="Proteomes" id="UP000652761">
    <property type="component" value="Unassembled WGS sequence"/>
</dbReference>
<reference evidence="2" key="1">
    <citation type="submission" date="2017-07" db="EMBL/GenBank/DDBJ databases">
        <title>Taro Niue Genome Assembly and Annotation.</title>
        <authorList>
            <person name="Atibalentja N."/>
            <person name="Keating K."/>
            <person name="Fields C.J."/>
        </authorList>
    </citation>
    <scope>NUCLEOTIDE SEQUENCE</scope>
    <source>
        <strain evidence="2">Niue_2</strain>
        <tissue evidence="2">Leaf</tissue>
    </source>
</reference>
<proteinExistence type="predicted"/>
<sequence length="135" mass="15200">MHVAVPNGNNPQKTTELFSFGRPKEEKLKSHHHPQREAIAPTVNAVNRRPLHRQREPGGFREHLRDPATERKRTIHSSLLAITVGQASATVVLLRPGRRQELLPPIQSLPFILCLRPSILPSISDHELCVNLLDV</sequence>
<protein>
    <submittedName>
        <fullName evidence="2">Uncharacterized protein</fullName>
    </submittedName>
</protein>
<comment type="caution">
    <text evidence="2">The sequence shown here is derived from an EMBL/GenBank/DDBJ whole genome shotgun (WGS) entry which is preliminary data.</text>
</comment>
<dbReference type="AlphaFoldDB" id="A0A843UF18"/>
<evidence type="ECO:0000313" key="3">
    <source>
        <dbReference type="Proteomes" id="UP000652761"/>
    </source>
</evidence>